<dbReference type="Gene3D" id="3.40.50.150">
    <property type="entry name" value="Vaccinia Virus protein VP39"/>
    <property type="match status" value="1"/>
</dbReference>
<dbReference type="Proteomes" id="UP000253961">
    <property type="component" value="Unassembled WGS sequence"/>
</dbReference>
<reference evidence="1 2" key="1">
    <citation type="submission" date="2018-07" db="EMBL/GenBank/DDBJ databases">
        <title>Pedobacter sp. nov., isolated from soil.</title>
        <authorList>
            <person name="Zhou L.Y."/>
            <person name="Du Z.J."/>
        </authorList>
    </citation>
    <scope>NUCLEOTIDE SEQUENCE [LARGE SCALE GENOMIC DNA]</scope>
    <source>
        <strain evidence="1 2">JDX94</strain>
    </source>
</reference>
<dbReference type="SUPFAM" id="SSF53335">
    <property type="entry name" value="S-adenosyl-L-methionine-dependent methyltransferases"/>
    <property type="match status" value="1"/>
</dbReference>
<keyword evidence="2" id="KW-1185">Reference proteome</keyword>
<dbReference type="InterPro" id="IPR004951">
    <property type="entry name" value="DUF268_CAE_spp"/>
</dbReference>
<protein>
    <submittedName>
        <fullName evidence="1">DUF268 domain-containing protein</fullName>
    </submittedName>
</protein>
<comment type="caution">
    <text evidence="1">The sequence shown here is derived from an EMBL/GenBank/DDBJ whole genome shotgun (WGS) entry which is preliminary data.</text>
</comment>
<accession>A0A369PYD6</accession>
<dbReference type="RefSeq" id="WP_115402956.1">
    <property type="nucleotide sequence ID" value="NZ_QPKV01000004.1"/>
</dbReference>
<evidence type="ECO:0000313" key="1">
    <source>
        <dbReference type="EMBL" id="RDC56225.1"/>
    </source>
</evidence>
<dbReference type="InterPro" id="IPR029063">
    <property type="entry name" value="SAM-dependent_MTases_sf"/>
</dbReference>
<proteinExistence type="predicted"/>
<dbReference type="OrthoDB" id="9792586at2"/>
<evidence type="ECO:0000313" key="2">
    <source>
        <dbReference type="Proteomes" id="UP000253961"/>
    </source>
</evidence>
<name>A0A369PYD6_9SPHI</name>
<dbReference type="AlphaFoldDB" id="A0A369PYD6"/>
<dbReference type="EMBL" id="QPKV01000004">
    <property type="protein sequence ID" value="RDC56225.1"/>
    <property type="molecule type" value="Genomic_DNA"/>
</dbReference>
<sequence length="245" mass="28154">MIKRLFRKLIKKSNHKNESLKRFEEQFDLFKKSDINQKLKVEKEDIYPCLHDNTETTGFDAHYIYHPAWAARIIREINPSKHIDISSTLHFCSILSAFIPTEFYDYRPAKLNLSNLVSGEADLTNLFFETSSIDTISCMHTVEHIGLGRYGDPIDPDGDIKAIDELIRVVKPGGSILFVTPVGNPKIMFNAHRIYDPHMITNLFKNCELKQFSLVTDQNEFIVNSDLADGLSQNYGCGCFWFIKN</sequence>
<organism evidence="1 2">
    <name type="scientific">Pedobacter chinensis</name>
    <dbReference type="NCBI Taxonomy" id="2282421"/>
    <lineage>
        <taxon>Bacteria</taxon>
        <taxon>Pseudomonadati</taxon>
        <taxon>Bacteroidota</taxon>
        <taxon>Sphingobacteriia</taxon>
        <taxon>Sphingobacteriales</taxon>
        <taxon>Sphingobacteriaceae</taxon>
        <taxon>Pedobacter</taxon>
    </lineage>
</organism>
<dbReference type="Pfam" id="PF03269">
    <property type="entry name" value="DUF268"/>
    <property type="match status" value="1"/>
</dbReference>
<gene>
    <name evidence="1" type="ORF">DU508_11480</name>
</gene>